<evidence type="ECO:0000313" key="1">
    <source>
        <dbReference type="EMBL" id="BDG07616.1"/>
    </source>
</evidence>
<accession>A0ABN6N350</accession>
<name>A0ABN6N350_9BACT</name>
<sequence length="67" mass="7391">MTNPLLVLFGALPEEPVTVHLLNGERQVIEYACEFIEIVNDTGDAVFATFHAGEQLRVTLTREPPAP</sequence>
<evidence type="ECO:0000313" key="2">
    <source>
        <dbReference type="Proteomes" id="UP001162734"/>
    </source>
</evidence>
<dbReference type="EMBL" id="AP025592">
    <property type="protein sequence ID" value="BDG07616.1"/>
    <property type="molecule type" value="Genomic_DNA"/>
</dbReference>
<dbReference type="Proteomes" id="UP001162734">
    <property type="component" value="Chromosome"/>
</dbReference>
<protein>
    <submittedName>
        <fullName evidence="1">Uncharacterized protein</fullName>
    </submittedName>
</protein>
<dbReference type="RefSeq" id="WP_248344419.1">
    <property type="nucleotide sequence ID" value="NZ_AP025592.1"/>
</dbReference>
<reference evidence="2" key="1">
    <citation type="journal article" date="2022" name="Int. J. Syst. Evol. Microbiol.">
        <title>Anaeromyxobacter oryzae sp. nov., Anaeromyxobacter diazotrophicus sp. nov. and Anaeromyxobacter paludicola sp. nov., isolated from paddy soils.</title>
        <authorList>
            <person name="Itoh H."/>
            <person name="Xu Z."/>
            <person name="Mise K."/>
            <person name="Masuda Y."/>
            <person name="Ushijima N."/>
            <person name="Hayakawa C."/>
            <person name="Shiratori Y."/>
            <person name="Senoo K."/>
        </authorList>
    </citation>
    <scope>NUCLEOTIDE SEQUENCE [LARGE SCALE GENOMIC DNA]</scope>
    <source>
        <strain evidence="2">Red630</strain>
    </source>
</reference>
<gene>
    <name evidence="1" type="ORF">AMPC_07290</name>
</gene>
<keyword evidence="2" id="KW-1185">Reference proteome</keyword>
<organism evidence="1 2">
    <name type="scientific">Anaeromyxobacter paludicola</name>
    <dbReference type="NCBI Taxonomy" id="2918171"/>
    <lineage>
        <taxon>Bacteria</taxon>
        <taxon>Pseudomonadati</taxon>
        <taxon>Myxococcota</taxon>
        <taxon>Myxococcia</taxon>
        <taxon>Myxococcales</taxon>
        <taxon>Cystobacterineae</taxon>
        <taxon>Anaeromyxobacteraceae</taxon>
        <taxon>Anaeromyxobacter</taxon>
    </lineage>
</organism>
<proteinExistence type="predicted"/>